<accession>A0A5J4V850</accession>
<proteinExistence type="predicted"/>
<protein>
    <submittedName>
        <fullName evidence="1">Uncharacterized protein</fullName>
    </submittedName>
</protein>
<name>A0A5J4V850_9EUKA</name>
<evidence type="ECO:0000313" key="2">
    <source>
        <dbReference type="Proteomes" id="UP000324800"/>
    </source>
</evidence>
<gene>
    <name evidence="1" type="ORF">EZS28_025936</name>
</gene>
<reference evidence="1 2" key="1">
    <citation type="submission" date="2019-03" db="EMBL/GenBank/DDBJ databases">
        <title>Single cell metagenomics reveals metabolic interactions within the superorganism composed of flagellate Streblomastix strix and complex community of Bacteroidetes bacteria on its surface.</title>
        <authorList>
            <person name="Treitli S.C."/>
            <person name="Kolisko M."/>
            <person name="Husnik F."/>
            <person name="Keeling P."/>
            <person name="Hampl V."/>
        </authorList>
    </citation>
    <scope>NUCLEOTIDE SEQUENCE [LARGE SCALE GENOMIC DNA]</scope>
    <source>
        <strain evidence="1">ST1C</strain>
    </source>
</reference>
<dbReference type="Proteomes" id="UP000324800">
    <property type="component" value="Unassembled WGS sequence"/>
</dbReference>
<comment type="caution">
    <text evidence="1">The sequence shown here is derived from an EMBL/GenBank/DDBJ whole genome shotgun (WGS) entry which is preliminary data.</text>
</comment>
<dbReference type="AlphaFoldDB" id="A0A5J4V850"/>
<sequence length="258" mass="29422">MRALMDTTQQGNLLKTQPSPVIHQQYNNFMLSSLLVLTQTEGAHLASVDTLLTRIVGFTGAMNQELKKLTAQQVIDLIMSKPEIKLPEWAQDLARKSTPETQLIAFLPLLSHLKQWSLNPYARFNIFITSPLNNRYKDNSIYMTLPIFWITNAVPDLTNSVPRYPSTESIFSNGEPTVNTTKRTSTIKQSNRKRVTKSELTKSVSQQTVIQTVERPQHKTTTNRSVHNLLNPKISTFLQQQTPRISLLPYSTERDQEQ</sequence>
<organism evidence="1 2">
    <name type="scientific">Streblomastix strix</name>
    <dbReference type="NCBI Taxonomy" id="222440"/>
    <lineage>
        <taxon>Eukaryota</taxon>
        <taxon>Metamonada</taxon>
        <taxon>Preaxostyla</taxon>
        <taxon>Oxymonadida</taxon>
        <taxon>Streblomastigidae</taxon>
        <taxon>Streblomastix</taxon>
    </lineage>
</organism>
<evidence type="ECO:0000313" key="1">
    <source>
        <dbReference type="EMBL" id="KAA6378535.1"/>
    </source>
</evidence>
<dbReference type="EMBL" id="SNRW01009080">
    <property type="protein sequence ID" value="KAA6378535.1"/>
    <property type="molecule type" value="Genomic_DNA"/>
</dbReference>